<evidence type="ECO:0000313" key="6">
    <source>
        <dbReference type="EMBL" id="SUB17373.1"/>
    </source>
</evidence>
<dbReference type="Gene3D" id="3.40.47.10">
    <property type="match status" value="1"/>
</dbReference>
<keyword evidence="5" id="KW-0275">Fatty acid biosynthesis</keyword>
<dbReference type="GO" id="GO:0033818">
    <property type="term" value="F:beta-ketoacyl-acyl-carrier-protein synthase III activity"/>
    <property type="evidence" value="ECO:0007669"/>
    <property type="project" value="UniProtKB-EC"/>
</dbReference>
<protein>
    <submittedName>
        <fullName evidence="6">3-oxoacyl-[acyl-carrier-protein] synthase 3</fullName>
        <ecNumber evidence="6">2.3.1.180</ecNumber>
    </submittedName>
</protein>
<keyword evidence="3" id="KW-0276">Fatty acid metabolism</keyword>
<keyword evidence="6" id="KW-0808">Transferase</keyword>
<evidence type="ECO:0000256" key="2">
    <source>
        <dbReference type="ARBA" id="ARBA00022516"/>
    </source>
</evidence>
<keyword evidence="4" id="KW-0443">Lipid metabolism</keyword>
<accession>A0A379AHG9</accession>
<name>A0A379AHG9_ENTAG</name>
<comment type="similarity">
    <text evidence="1">Belongs to the thiolase-like superfamily. FabH family.</text>
</comment>
<sequence length="63" mass="6976">MYTKIIGTGSYLPSQIRTNADLEKMVETSDEWIVTRTGIRERRIAAPDETVATMGFSAAATRP</sequence>
<evidence type="ECO:0000256" key="5">
    <source>
        <dbReference type="ARBA" id="ARBA00023160"/>
    </source>
</evidence>
<evidence type="ECO:0000256" key="3">
    <source>
        <dbReference type="ARBA" id="ARBA00022832"/>
    </source>
</evidence>
<gene>
    <name evidence="6" type="primary">fabH_2</name>
    <name evidence="6" type="ORF">NCTC9381_03295</name>
</gene>
<dbReference type="GO" id="GO:0006633">
    <property type="term" value="P:fatty acid biosynthetic process"/>
    <property type="evidence" value="ECO:0007669"/>
    <property type="project" value="UniProtKB-KW"/>
</dbReference>
<evidence type="ECO:0000256" key="4">
    <source>
        <dbReference type="ARBA" id="ARBA00023098"/>
    </source>
</evidence>
<dbReference type="EC" id="2.3.1.180" evidence="6"/>
<keyword evidence="7" id="KW-1185">Reference proteome</keyword>
<reference evidence="6 7" key="1">
    <citation type="submission" date="2018-06" db="EMBL/GenBank/DDBJ databases">
        <authorList>
            <consortium name="Pathogen Informatics"/>
            <person name="Doyle S."/>
        </authorList>
    </citation>
    <scope>NUCLEOTIDE SEQUENCE [LARGE SCALE GENOMIC DNA]</scope>
    <source>
        <strain evidence="6 7">NCTC9381</strain>
    </source>
</reference>
<dbReference type="Proteomes" id="UP000254640">
    <property type="component" value="Unassembled WGS sequence"/>
</dbReference>
<keyword evidence="6" id="KW-0012">Acyltransferase</keyword>
<dbReference type="EMBL" id="UGSO01000001">
    <property type="protein sequence ID" value="SUB17373.1"/>
    <property type="molecule type" value="Genomic_DNA"/>
</dbReference>
<organism evidence="6 7">
    <name type="scientific">Enterobacter agglomerans</name>
    <name type="common">Erwinia herbicola</name>
    <name type="synonym">Pantoea agglomerans</name>
    <dbReference type="NCBI Taxonomy" id="549"/>
    <lineage>
        <taxon>Bacteria</taxon>
        <taxon>Pseudomonadati</taxon>
        <taxon>Pseudomonadota</taxon>
        <taxon>Gammaproteobacteria</taxon>
        <taxon>Enterobacterales</taxon>
        <taxon>Erwiniaceae</taxon>
        <taxon>Pantoea</taxon>
        <taxon>Pantoea agglomerans group</taxon>
    </lineage>
</organism>
<dbReference type="PANTHER" id="PTHR43091:SF1">
    <property type="entry name" value="BETA-KETOACYL-[ACYL-CARRIER-PROTEIN] SYNTHASE III, CHLOROPLASTIC"/>
    <property type="match status" value="1"/>
</dbReference>
<dbReference type="InterPro" id="IPR016039">
    <property type="entry name" value="Thiolase-like"/>
</dbReference>
<keyword evidence="2" id="KW-0444">Lipid biosynthesis</keyword>
<evidence type="ECO:0000256" key="1">
    <source>
        <dbReference type="ARBA" id="ARBA00008642"/>
    </source>
</evidence>
<evidence type="ECO:0000313" key="7">
    <source>
        <dbReference type="Proteomes" id="UP000254640"/>
    </source>
</evidence>
<dbReference type="AlphaFoldDB" id="A0A379AHG9"/>
<proteinExistence type="inferred from homology"/>
<dbReference type="PANTHER" id="PTHR43091">
    <property type="entry name" value="3-OXOACYL-[ACYL-CARRIER-PROTEIN] SYNTHASE"/>
    <property type="match status" value="1"/>
</dbReference>
<dbReference type="SUPFAM" id="SSF53901">
    <property type="entry name" value="Thiolase-like"/>
    <property type="match status" value="1"/>
</dbReference>